<dbReference type="RefSeq" id="XP_013791698.2">
    <property type="nucleotide sequence ID" value="XM_013936244.2"/>
</dbReference>
<accession>A0ABM1BZP7</accession>
<organism evidence="1 2">
    <name type="scientific">Limulus polyphemus</name>
    <name type="common">Atlantic horseshoe crab</name>
    <dbReference type="NCBI Taxonomy" id="6850"/>
    <lineage>
        <taxon>Eukaryota</taxon>
        <taxon>Metazoa</taxon>
        <taxon>Ecdysozoa</taxon>
        <taxon>Arthropoda</taxon>
        <taxon>Chelicerata</taxon>
        <taxon>Merostomata</taxon>
        <taxon>Xiphosura</taxon>
        <taxon>Limulidae</taxon>
        <taxon>Limulus</taxon>
    </lineage>
</organism>
<evidence type="ECO:0000313" key="1">
    <source>
        <dbReference type="Proteomes" id="UP000694941"/>
    </source>
</evidence>
<protein>
    <submittedName>
        <fullName evidence="2">Methylmalonic aciduria and homocystinuria type D homolog, mitochondrial-like</fullName>
    </submittedName>
</protein>
<sequence length="244" mass="28034">MGPVDFRTPLPGNVGVAPQNFYSRVHETQATTKTEPFKVDVLTRELPEDRYRNVLLQFFNLRADEQEFPGSSKPESSPASGEVLEFIAQDCPVLMKKDFQDLFPGRDLQHDNLTVLTMCQRTKNDMSIWNEDVESEREELTEYFVSAAQDICEVLRKAGYWADFIDPSSGKPYLGPHTNATFFETDERYRHFGFTIEDLGCCKVIFHHLWNTHAFVCCLFTNAPLESPEVGNVLQKQQRLNKNN</sequence>
<gene>
    <name evidence="2" type="primary">LOC106475565</name>
</gene>
<dbReference type="Proteomes" id="UP000694941">
    <property type="component" value="Unplaced"/>
</dbReference>
<dbReference type="PANTHER" id="PTHR13192">
    <property type="entry name" value="MY011 PROTEIN"/>
    <property type="match status" value="1"/>
</dbReference>
<proteinExistence type="predicted"/>
<reference evidence="2" key="1">
    <citation type="submission" date="2025-08" db="UniProtKB">
        <authorList>
            <consortium name="RefSeq"/>
        </authorList>
    </citation>
    <scope>IDENTIFICATION</scope>
    <source>
        <tissue evidence="2">Muscle</tissue>
    </source>
</reference>
<dbReference type="InterPro" id="IPR019362">
    <property type="entry name" value="MMADHC"/>
</dbReference>
<evidence type="ECO:0000313" key="2">
    <source>
        <dbReference type="RefSeq" id="XP_013791698.2"/>
    </source>
</evidence>
<keyword evidence="1" id="KW-1185">Reference proteome</keyword>
<dbReference type="Pfam" id="PF10229">
    <property type="entry name" value="MMADHC"/>
    <property type="match status" value="1"/>
</dbReference>
<name>A0ABM1BZP7_LIMPO</name>
<dbReference type="PANTHER" id="PTHR13192:SF3">
    <property type="entry name" value="COBALAMIN TRAFFICKING PROTEIN CBLD"/>
    <property type="match status" value="1"/>
</dbReference>
<dbReference type="GeneID" id="106475565"/>